<dbReference type="SUPFAM" id="SSF50923">
    <property type="entry name" value="Hemopexin-like domain"/>
    <property type="match status" value="1"/>
</dbReference>
<feature type="binding site" evidence="11">
    <location>
        <position position="159"/>
    </location>
    <ligand>
        <name>Ca(2+)</name>
        <dbReference type="ChEBI" id="CHEBI:29108"/>
        <label>2</label>
    </ligand>
</feature>
<dbReference type="GO" id="GO:0004222">
    <property type="term" value="F:metalloendopeptidase activity"/>
    <property type="evidence" value="ECO:0007669"/>
    <property type="project" value="InterPro"/>
</dbReference>
<dbReference type="EMBL" id="FZQP02002813">
    <property type="protein sequence ID" value="VVC96641.1"/>
    <property type="molecule type" value="Genomic_DNA"/>
</dbReference>
<feature type="binding site" evidence="11">
    <location>
        <position position="197"/>
    </location>
    <ligand>
        <name>Ca(2+)</name>
        <dbReference type="ChEBI" id="CHEBI:29108"/>
        <label>1</label>
    </ligand>
</feature>
<feature type="binding site" evidence="11">
    <location>
        <position position="171"/>
    </location>
    <ligand>
        <name>Zn(2+)</name>
        <dbReference type="ChEBI" id="CHEBI:29105"/>
        <label>1</label>
    </ligand>
</feature>
<dbReference type="PANTHER" id="PTHR10201:SF169">
    <property type="entry name" value="MATRIX METALLOPROTEINASE-16-LIKE PROTEIN"/>
    <property type="match status" value="1"/>
</dbReference>
<feature type="binding site" evidence="11">
    <location>
        <position position="199"/>
    </location>
    <ligand>
        <name>Ca(2+)</name>
        <dbReference type="ChEBI" id="CHEBI:29108"/>
        <label>3</label>
    </ligand>
</feature>
<dbReference type="SMART" id="SM00120">
    <property type="entry name" value="HX"/>
    <property type="match status" value="4"/>
</dbReference>
<evidence type="ECO:0000256" key="9">
    <source>
        <dbReference type="PIRSR" id="PIRSR001191-1"/>
    </source>
</evidence>
<dbReference type="GO" id="GO:0008270">
    <property type="term" value="F:zinc ion binding"/>
    <property type="evidence" value="ECO:0007669"/>
    <property type="project" value="InterPro"/>
</dbReference>
<feature type="binding site" evidence="11">
    <location>
        <position position="169"/>
    </location>
    <ligand>
        <name>Zn(2+)</name>
        <dbReference type="ChEBI" id="CHEBI:29105"/>
        <label>1</label>
    </ligand>
</feature>
<dbReference type="PRINTS" id="PR00138">
    <property type="entry name" value="MATRIXIN"/>
</dbReference>
<keyword evidence="5" id="KW-0378">Hydrolase</keyword>
<feature type="binding site" evidence="11">
    <location>
        <position position="176"/>
    </location>
    <ligand>
        <name>Ca(2+)</name>
        <dbReference type="ChEBI" id="CHEBI:29108"/>
        <label>3</label>
    </ligand>
</feature>
<feature type="repeat" description="Hemopexin" evidence="12">
    <location>
        <begin position="399"/>
        <end position="446"/>
    </location>
</feature>
<dbReference type="SUPFAM" id="SSF47090">
    <property type="entry name" value="PGBD-like"/>
    <property type="match status" value="1"/>
</dbReference>
<comment type="cofactor">
    <cofactor evidence="11">
        <name>Zn(2+)</name>
        <dbReference type="ChEBI" id="CHEBI:29105"/>
    </cofactor>
    <text evidence="11">Binds 2 Zn(2+) ions per subunit.</text>
</comment>
<feature type="binding site" evidence="10">
    <location>
        <position position="221"/>
    </location>
    <ligand>
        <name>Zn(2+)</name>
        <dbReference type="ChEBI" id="CHEBI:29105"/>
        <label>2</label>
        <note>catalytic</note>
    </ligand>
</feature>
<reference evidence="15 16" key="1">
    <citation type="submission" date="2017-07" db="EMBL/GenBank/DDBJ databases">
        <authorList>
            <person name="Talla V."/>
            <person name="Backstrom N."/>
        </authorList>
    </citation>
    <scope>NUCLEOTIDE SEQUENCE [LARGE SCALE GENOMIC DNA]</scope>
</reference>
<feature type="binding site" evidence="11">
    <location>
        <position position="177"/>
    </location>
    <ligand>
        <name>Ca(2+)</name>
        <dbReference type="ChEBI" id="CHEBI:29108"/>
        <label>3</label>
    </ligand>
</feature>
<dbReference type="CDD" id="cd04278">
    <property type="entry name" value="ZnMc_MMP"/>
    <property type="match status" value="1"/>
</dbReference>
<dbReference type="CDD" id="cd00094">
    <property type="entry name" value="HX"/>
    <property type="match status" value="1"/>
</dbReference>
<evidence type="ECO:0000256" key="10">
    <source>
        <dbReference type="PIRSR" id="PIRSR001191-2"/>
    </source>
</evidence>
<dbReference type="GO" id="GO:0005615">
    <property type="term" value="C:extracellular space"/>
    <property type="evidence" value="ECO:0007669"/>
    <property type="project" value="TreeGrafter"/>
</dbReference>
<evidence type="ECO:0000256" key="7">
    <source>
        <dbReference type="ARBA" id="ARBA00023049"/>
    </source>
</evidence>
<keyword evidence="4" id="KW-0677">Repeat</keyword>
<keyword evidence="6 10" id="KW-0862">Zinc</keyword>
<feature type="binding site" evidence="10">
    <location>
        <position position="231"/>
    </location>
    <ligand>
        <name>Zn(2+)</name>
        <dbReference type="ChEBI" id="CHEBI:29105"/>
        <label>2</label>
        <note>catalytic</note>
    </ligand>
</feature>
<feature type="active site" evidence="9">
    <location>
        <position position="222"/>
    </location>
</feature>
<organism evidence="15 16">
    <name type="scientific">Leptidea sinapis</name>
    <dbReference type="NCBI Taxonomy" id="189913"/>
    <lineage>
        <taxon>Eukaryota</taxon>
        <taxon>Metazoa</taxon>
        <taxon>Ecdysozoa</taxon>
        <taxon>Arthropoda</taxon>
        <taxon>Hexapoda</taxon>
        <taxon>Insecta</taxon>
        <taxon>Pterygota</taxon>
        <taxon>Neoptera</taxon>
        <taxon>Endopterygota</taxon>
        <taxon>Lepidoptera</taxon>
        <taxon>Glossata</taxon>
        <taxon>Ditrysia</taxon>
        <taxon>Papilionoidea</taxon>
        <taxon>Pieridae</taxon>
        <taxon>Dismorphiinae</taxon>
        <taxon>Leptidea</taxon>
    </lineage>
</organism>
<dbReference type="GO" id="GO:0031012">
    <property type="term" value="C:extracellular matrix"/>
    <property type="evidence" value="ECO:0007669"/>
    <property type="project" value="InterPro"/>
</dbReference>
<evidence type="ECO:0000256" key="5">
    <source>
        <dbReference type="ARBA" id="ARBA00022801"/>
    </source>
</evidence>
<dbReference type="InterPro" id="IPR001818">
    <property type="entry name" value="Pept_M10_metallopeptidase"/>
</dbReference>
<dbReference type="Proteomes" id="UP000324832">
    <property type="component" value="Unassembled WGS sequence"/>
</dbReference>
<evidence type="ECO:0000256" key="1">
    <source>
        <dbReference type="ARBA" id="ARBA00010370"/>
    </source>
</evidence>
<dbReference type="InterPro" id="IPR006026">
    <property type="entry name" value="Peptidase_Metallo"/>
</dbReference>
<feature type="signal peptide" evidence="13">
    <location>
        <begin position="1"/>
        <end position="15"/>
    </location>
</feature>
<evidence type="ECO:0000256" key="4">
    <source>
        <dbReference type="ARBA" id="ARBA00022737"/>
    </source>
</evidence>
<dbReference type="SUPFAM" id="SSF55486">
    <property type="entry name" value="Metalloproteases ('zincins'), catalytic domain"/>
    <property type="match status" value="1"/>
</dbReference>
<feature type="binding site" evidence="11">
    <location>
        <position position="354"/>
    </location>
    <ligand>
        <name>Ca(2+)</name>
        <dbReference type="ChEBI" id="CHEBI:29108"/>
        <label>4</label>
    </ligand>
</feature>
<feature type="binding site" evidence="10">
    <location>
        <position position="225"/>
    </location>
    <ligand>
        <name>Zn(2+)</name>
        <dbReference type="ChEBI" id="CHEBI:29105"/>
        <label>2</label>
        <note>catalytic</note>
    </ligand>
</feature>
<evidence type="ECO:0000256" key="3">
    <source>
        <dbReference type="ARBA" id="ARBA00022723"/>
    </source>
</evidence>
<dbReference type="Pfam" id="PF00413">
    <property type="entry name" value="Peptidase_M10"/>
    <property type="match status" value="1"/>
</dbReference>
<keyword evidence="3 10" id="KW-0479">Metal-binding</keyword>
<feature type="binding site" evidence="11">
    <location>
        <position position="184"/>
    </location>
    <ligand>
        <name>Zn(2+)</name>
        <dbReference type="ChEBI" id="CHEBI:29105"/>
        <label>1</label>
    </ligand>
</feature>
<dbReference type="Pfam" id="PF01471">
    <property type="entry name" value="PG_binding_1"/>
    <property type="match status" value="1"/>
</dbReference>
<keyword evidence="2" id="KW-0645">Protease</keyword>
<feature type="binding site" evidence="11">
    <location>
        <position position="239"/>
    </location>
    <ligand>
        <name>Zn(2+)</name>
        <dbReference type="ChEBI" id="CHEBI:29105"/>
        <label>2</label>
        <note>catalytic</note>
    </ligand>
</feature>
<keyword evidence="7" id="KW-0482">Metalloprotease</keyword>
<dbReference type="InterPro" id="IPR018487">
    <property type="entry name" value="Hemopexin-like_repeat"/>
</dbReference>
<dbReference type="PANTHER" id="PTHR10201">
    <property type="entry name" value="MATRIX METALLOPROTEINASE"/>
    <property type="match status" value="1"/>
</dbReference>
<dbReference type="GO" id="GO:0030198">
    <property type="term" value="P:extracellular matrix organization"/>
    <property type="evidence" value="ECO:0007669"/>
    <property type="project" value="TreeGrafter"/>
</dbReference>
<dbReference type="PROSITE" id="PS51642">
    <property type="entry name" value="HEMOPEXIN_2"/>
    <property type="match status" value="2"/>
</dbReference>
<feature type="binding site" evidence="11">
    <location>
        <position position="310"/>
    </location>
    <ligand>
        <name>Ca(2+)</name>
        <dbReference type="ChEBI" id="CHEBI:29108"/>
        <label>5</label>
    </ligand>
</feature>
<evidence type="ECO:0000259" key="14">
    <source>
        <dbReference type="SMART" id="SM00235"/>
    </source>
</evidence>
<feature type="binding site" evidence="11">
    <location>
        <position position="199"/>
    </location>
    <ligand>
        <name>Ca(2+)</name>
        <dbReference type="ChEBI" id="CHEBI:29108"/>
        <label>1</label>
    </ligand>
</feature>
<evidence type="ECO:0000256" key="6">
    <source>
        <dbReference type="ARBA" id="ARBA00022833"/>
    </source>
</evidence>
<dbReference type="SMART" id="SM00235">
    <property type="entry name" value="ZnMc"/>
    <property type="match status" value="1"/>
</dbReference>
<dbReference type="InterPro" id="IPR021190">
    <property type="entry name" value="Pept_M10A"/>
</dbReference>
<gene>
    <name evidence="15" type="ORF">LSINAPIS_LOCUS8095</name>
</gene>
<protein>
    <recommendedName>
        <fullName evidence="14">Peptidase metallopeptidase domain-containing protein</fullName>
    </recommendedName>
</protein>
<feature type="repeat" description="Hemopexin" evidence="12">
    <location>
        <begin position="447"/>
        <end position="493"/>
    </location>
</feature>
<dbReference type="InterPro" id="IPR036375">
    <property type="entry name" value="Hemopexin-like_dom_sf"/>
</dbReference>
<sequence length="508" mass="58889">MVGLYNVFLFALVSSQTIFKEEVKPTSQEVNFLTRYGYLPPQPHGSDFSVTAQSISEAVKKMQKFAGLPPTGELDPETMKLFRRRRCGMKDILDAKTKNRLKRYILQQGWDKKTITYRVHNGSSTLEQSRVEAIMTAGLAVWAPHGNLRFIQVEETKADIEVSFVSKDHGDGFPFDGPGRIVAHAFPPPHGAMHFDDDELWGDSPDEDNEDVTDLFAVAVHEIGHALGLSHSDVKASVMYPYYQVPVEKLHEDDILGMHELYLKEATTSTPAEFLYAKPSSSVPRFTKSDISYEEEDDIPDLCFTNYNTIQSMQGKLFVFEEEWMWVLSRRRKIIDGYPKKIHDVFVGLPKYIDVIKTIYEKRNGHIVIFSGRFFWEFSSRYRLIKRGRLSEYSVPPQVSELTSVFISNYNNKTYLIEYEKFWRFDEHTMTMDKGYPKEMSAWRKVPYPVDAALIWEGDTFFFRGPRFWRFDNNKIQAHEYYPLPTAQIWFPCALTPEMASYTTNEDI</sequence>
<keyword evidence="16" id="KW-1185">Reference proteome</keyword>
<evidence type="ECO:0000256" key="12">
    <source>
        <dbReference type="PROSITE-ProRule" id="PRU01011"/>
    </source>
</evidence>
<evidence type="ECO:0000256" key="8">
    <source>
        <dbReference type="ARBA" id="ARBA00023145"/>
    </source>
</evidence>
<comment type="similarity">
    <text evidence="1">Belongs to the peptidase M10A family.</text>
</comment>
<evidence type="ECO:0000256" key="13">
    <source>
        <dbReference type="SAM" id="SignalP"/>
    </source>
</evidence>
<keyword evidence="11" id="KW-0106">Calcium</keyword>
<keyword evidence="8" id="KW-0865">Zymogen</keyword>
<accession>A0A5E4QHY3</accession>
<feature type="binding site" evidence="11">
    <location>
        <position position="196"/>
    </location>
    <ligand>
        <name>Ca(2+)</name>
        <dbReference type="ChEBI" id="CHEBI:29108"/>
        <label>3</label>
    </ligand>
</feature>
<dbReference type="Gene3D" id="3.40.390.10">
    <property type="entry name" value="Collagenase (Catalytic Domain)"/>
    <property type="match status" value="1"/>
</dbReference>
<keyword evidence="13" id="KW-0732">Signal</keyword>
<evidence type="ECO:0000256" key="11">
    <source>
        <dbReference type="PIRSR" id="PIRSR621190-2"/>
    </source>
</evidence>
<dbReference type="InterPro" id="IPR024079">
    <property type="entry name" value="MetalloPept_cat_dom_sf"/>
</dbReference>
<feature type="chain" id="PRO_5023127113" description="Peptidase metallopeptidase domain-containing protein" evidence="13">
    <location>
        <begin position="16"/>
        <end position="508"/>
    </location>
</feature>
<dbReference type="InterPro" id="IPR002477">
    <property type="entry name" value="Peptidoglycan-bd-like"/>
</dbReference>
<evidence type="ECO:0000256" key="2">
    <source>
        <dbReference type="ARBA" id="ARBA00022670"/>
    </source>
</evidence>
<evidence type="ECO:0000313" key="16">
    <source>
        <dbReference type="Proteomes" id="UP000324832"/>
    </source>
</evidence>
<proteinExistence type="inferred from homology"/>
<name>A0A5E4QHY3_9NEOP</name>
<dbReference type="InterPro" id="IPR000585">
    <property type="entry name" value="Hemopexin-like_dom"/>
</dbReference>
<feature type="binding site" evidence="11">
    <location>
        <position position="451"/>
    </location>
    <ligand>
        <name>Ca(2+)</name>
        <dbReference type="ChEBI" id="CHEBI:29108"/>
        <label>4</label>
    </ligand>
</feature>
<dbReference type="Pfam" id="PF00045">
    <property type="entry name" value="Hemopexin"/>
    <property type="match status" value="2"/>
</dbReference>
<evidence type="ECO:0000313" key="15">
    <source>
        <dbReference type="EMBL" id="VVC96641.1"/>
    </source>
</evidence>
<dbReference type="GO" id="GO:0030574">
    <property type="term" value="P:collagen catabolic process"/>
    <property type="evidence" value="ECO:0007669"/>
    <property type="project" value="TreeGrafter"/>
</dbReference>
<dbReference type="GO" id="GO:0006508">
    <property type="term" value="P:proteolysis"/>
    <property type="evidence" value="ECO:0007669"/>
    <property type="project" value="UniProtKB-KW"/>
</dbReference>
<comment type="cofactor">
    <cofactor evidence="11">
        <name>Ca(2+)</name>
        <dbReference type="ChEBI" id="CHEBI:29108"/>
    </cofactor>
    <text evidence="11">Can bind about 5 Ca(2+) ions per subunit.</text>
</comment>
<dbReference type="InterPro" id="IPR033739">
    <property type="entry name" value="M10A_MMP"/>
</dbReference>
<feature type="binding site" description="in inhibited form" evidence="11">
    <location>
        <position position="87"/>
    </location>
    <ligand>
        <name>Zn(2+)</name>
        <dbReference type="ChEBI" id="CHEBI:29105"/>
        <label>2</label>
        <note>catalytic</note>
    </ligand>
</feature>
<dbReference type="PIRSF" id="PIRSF001191">
    <property type="entry name" value="Peptidase_M10A_matrix"/>
    <property type="match status" value="1"/>
</dbReference>
<feature type="binding site" evidence="11">
    <location>
        <position position="194"/>
    </location>
    <ligand>
        <name>Zn(2+)</name>
        <dbReference type="ChEBI" id="CHEBI:29105"/>
        <label>1</label>
    </ligand>
</feature>
<dbReference type="Gene3D" id="2.110.10.10">
    <property type="entry name" value="Hemopexin-like domain"/>
    <property type="match status" value="1"/>
</dbReference>
<feature type="domain" description="Peptidase metallopeptidase" evidence="14">
    <location>
        <begin position="106"/>
        <end position="264"/>
    </location>
</feature>
<dbReference type="InterPro" id="IPR036365">
    <property type="entry name" value="PGBD-like_sf"/>
</dbReference>
<dbReference type="AlphaFoldDB" id="A0A5E4QHY3"/>